<dbReference type="InterPro" id="IPR036388">
    <property type="entry name" value="WH-like_DNA-bd_sf"/>
</dbReference>
<dbReference type="Pfam" id="PF08279">
    <property type="entry name" value="HTH_11"/>
    <property type="match status" value="1"/>
</dbReference>
<dbReference type="HOGENOM" id="CLU_041141_5_2_9"/>
<organism evidence="2 3">
    <name type="scientific">Clostridioides difficile NAP08</name>
    <dbReference type="NCBI Taxonomy" id="525259"/>
    <lineage>
        <taxon>Bacteria</taxon>
        <taxon>Bacillati</taxon>
        <taxon>Bacillota</taxon>
        <taxon>Clostridia</taxon>
        <taxon>Peptostreptococcales</taxon>
        <taxon>Peptostreptococcaceae</taxon>
        <taxon>Clostridioides</taxon>
    </lineage>
</organism>
<dbReference type="SUPFAM" id="SSF46785">
    <property type="entry name" value="Winged helix' DNA-binding domain"/>
    <property type="match status" value="1"/>
</dbReference>
<feature type="domain" description="Helix-turn-helix type 11" evidence="1">
    <location>
        <begin position="19"/>
        <end position="67"/>
    </location>
</feature>
<evidence type="ECO:0000313" key="2">
    <source>
        <dbReference type="EMBL" id="EFH07600.1"/>
    </source>
</evidence>
<dbReference type="InterPro" id="IPR013196">
    <property type="entry name" value="HTH_11"/>
</dbReference>
<gene>
    <name evidence="2" type="ORF">HMPREF0220_1501</name>
</gene>
<dbReference type="EMBL" id="ADNX01000036">
    <property type="protein sequence ID" value="EFH07600.1"/>
    <property type="molecule type" value="Genomic_DNA"/>
</dbReference>
<proteinExistence type="predicted"/>
<dbReference type="Gene3D" id="1.10.10.10">
    <property type="entry name" value="Winged helix-like DNA-binding domain superfamily/Winged helix DNA-binding domain"/>
    <property type="match status" value="1"/>
</dbReference>
<evidence type="ECO:0000313" key="3">
    <source>
        <dbReference type="Proteomes" id="UP000003227"/>
    </source>
</evidence>
<evidence type="ECO:0000259" key="1">
    <source>
        <dbReference type="Pfam" id="PF08279"/>
    </source>
</evidence>
<dbReference type="InterPro" id="IPR036390">
    <property type="entry name" value="WH_DNA-bd_sf"/>
</dbReference>
<name>D5Q3L9_CLODI</name>
<accession>D5Q3L9</accession>
<reference evidence="2 3" key="1">
    <citation type="submission" date="2010-05" db="EMBL/GenBank/DDBJ databases">
        <authorList>
            <person name="Qin X."/>
            <person name="Bachman B."/>
            <person name="Battles P."/>
            <person name="Bell A."/>
            <person name="Bess C."/>
            <person name="Bickham C."/>
            <person name="Chaboub L."/>
            <person name="Chen D."/>
            <person name="Coyle M."/>
            <person name="Deiros D.R."/>
            <person name="Dinh H."/>
            <person name="Forbes L."/>
            <person name="Fowler G."/>
            <person name="Francisco L."/>
            <person name="Fu Q."/>
            <person name="Gubbala S."/>
            <person name="Hale W."/>
            <person name="Han Y."/>
            <person name="Hemphill L."/>
            <person name="Highlander S.K."/>
            <person name="Hirani K."/>
            <person name="Hogues M."/>
            <person name="Jackson L."/>
            <person name="Jakkamsetti A."/>
            <person name="Javaid M."/>
            <person name="Jiang H."/>
            <person name="Korchina V."/>
            <person name="Kovar C."/>
            <person name="Lara F."/>
            <person name="Lee S."/>
            <person name="Mata R."/>
            <person name="Mathew T."/>
            <person name="Moen C."/>
            <person name="Morales K."/>
            <person name="Munidasa M."/>
            <person name="Nazareth L."/>
            <person name="Ngo R."/>
            <person name="Nguyen L."/>
            <person name="Okwuonu G."/>
            <person name="Ongeri F."/>
            <person name="Patil S."/>
            <person name="Petrosino J."/>
            <person name="Pham C."/>
            <person name="Pham P."/>
            <person name="Pu L.-L."/>
            <person name="Puazo M."/>
            <person name="Raj R."/>
            <person name="Reid J."/>
            <person name="Rouhana J."/>
            <person name="Saada N."/>
            <person name="Shang Y."/>
            <person name="Simmons D."/>
            <person name="Thornton R."/>
            <person name="Warren J."/>
            <person name="Weissenberger G."/>
            <person name="Zhang J."/>
            <person name="Zhang L."/>
            <person name="Zhou C."/>
            <person name="Zhu D."/>
            <person name="Muzny D."/>
            <person name="Worley K."/>
            <person name="Gibbs R."/>
        </authorList>
    </citation>
    <scope>NUCLEOTIDE SEQUENCE [LARGE SCALE GENOMIC DNA]</scope>
    <source>
        <strain evidence="2 3">NAP08</strain>
    </source>
</reference>
<dbReference type="PANTHER" id="PTHR34580">
    <property type="match status" value="1"/>
</dbReference>
<dbReference type="InterPro" id="IPR051534">
    <property type="entry name" value="CBASS_pafABC_assoc_protein"/>
</dbReference>
<sequence>MKRGVYLSKIKRLTDVWTYINDKQKFTIKELSEEFNLSAKTIQRYLKELNKMGLPIQAEQGRNGGYRVLNNSYIPPVIFTEKEVMAMLFALKSLQVYNYKSIEIEINSIMRKVSYERKSSIKVGIENIKRYIGFVANNSNDGEFKSINVTEFFRASSESLILNIKYKFGNQILEKKICPIGIYLNKGAWFSPAYDCKIDKIILVHIDNVIDIKRTGESKKIHINLEEWLDEVYNNLYENRSTTKKIGETIYLNVLLTKEGVSKIKDSSYNLDMELNEDGSGTISTFIRVEDVDYYASILFLIGNNAKVIEPKFLNKLLYDKANELRYFYEENMV</sequence>
<protein>
    <submittedName>
        <fullName evidence="2">HTH domain protein</fullName>
    </submittedName>
</protein>
<dbReference type="PANTHER" id="PTHR34580:SF9">
    <property type="entry name" value="SLL5097 PROTEIN"/>
    <property type="match status" value="1"/>
</dbReference>
<dbReference type="Proteomes" id="UP000003227">
    <property type="component" value="Unassembled WGS sequence"/>
</dbReference>
<dbReference type="AlphaFoldDB" id="D5Q3L9"/>
<comment type="caution">
    <text evidence="2">The sequence shown here is derived from an EMBL/GenBank/DDBJ whole genome shotgun (WGS) entry which is preliminary data.</text>
</comment>